<dbReference type="EMBL" id="KV448927">
    <property type="protein sequence ID" value="OAX32743.1"/>
    <property type="molecule type" value="Genomic_DNA"/>
</dbReference>
<name>A0A1B7MJG5_9AGAM</name>
<protein>
    <submittedName>
        <fullName evidence="1">Uncharacterized protein</fullName>
    </submittedName>
</protein>
<gene>
    <name evidence="1" type="ORF">K503DRAFT_584464</name>
</gene>
<reference evidence="1 2" key="1">
    <citation type="submission" date="2016-06" db="EMBL/GenBank/DDBJ databases">
        <title>Comparative genomics of the ectomycorrhizal sister species Rhizopogon vinicolor and Rhizopogon vesiculosus (Basidiomycota: Boletales) reveals a divergence of the mating type B locus.</title>
        <authorList>
            <consortium name="DOE Joint Genome Institute"/>
            <person name="Mujic A.B."/>
            <person name="Kuo A."/>
            <person name="Tritt A."/>
            <person name="Lipzen A."/>
            <person name="Chen C."/>
            <person name="Johnson J."/>
            <person name="Sharma A."/>
            <person name="Barry K."/>
            <person name="Grigoriev I.V."/>
            <person name="Spatafora J.W."/>
        </authorList>
    </citation>
    <scope>NUCLEOTIDE SEQUENCE [LARGE SCALE GENOMIC DNA]</scope>
    <source>
        <strain evidence="1 2">AM-OR11-026</strain>
    </source>
</reference>
<sequence length="192" mass="21736">MRSLKSIPSCCQWSHPQMSSLLVYVNVLFASPLQIMCRDRSISMVVKGRSRCANHVSVSTRDSVRPVLFCAERRRIYAQWYYSIRPLLMPTTIPGTCSASRSHLKRNSQRGYRQNDISLTVISRSSREKDNPWPSVEASRQNSSLAVASSLRSRILHKKFHSVSSATILGATQCLQCAARREYLVEMAQLIS</sequence>
<dbReference type="Proteomes" id="UP000092154">
    <property type="component" value="Unassembled WGS sequence"/>
</dbReference>
<accession>A0A1B7MJG5</accession>
<keyword evidence="2" id="KW-1185">Reference proteome</keyword>
<evidence type="ECO:0000313" key="2">
    <source>
        <dbReference type="Proteomes" id="UP000092154"/>
    </source>
</evidence>
<dbReference type="AlphaFoldDB" id="A0A1B7MJG5"/>
<proteinExistence type="predicted"/>
<evidence type="ECO:0000313" key="1">
    <source>
        <dbReference type="EMBL" id="OAX32743.1"/>
    </source>
</evidence>
<organism evidence="1 2">
    <name type="scientific">Rhizopogon vinicolor AM-OR11-026</name>
    <dbReference type="NCBI Taxonomy" id="1314800"/>
    <lineage>
        <taxon>Eukaryota</taxon>
        <taxon>Fungi</taxon>
        <taxon>Dikarya</taxon>
        <taxon>Basidiomycota</taxon>
        <taxon>Agaricomycotina</taxon>
        <taxon>Agaricomycetes</taxon>
        <taxon>Agaricomycetidae</taxon>
        <taxon>Boletales</taxon>
        <taxon>Suillineae</taxon>
        <taxon>Rhizopogonaceae</taxon>
        <taxon>Rhizopogon</taxon>
    </lineage>
</organism>
<dbReference type="InParanoid" id="A0A1B7MJG5"/>